<feature type="region of interest" description="Disordered" evidence="2">
    <location>
        <begin position="15"/>
        <end position="42"/>
    </location>
</feature>
<sequence length="614" mass="67276">MSALYPKYKKPRLQHAEAAAPVTPEAPATPATPATPGKHAAVAESGALETALGESYAACGRLAAAMGLHQVAAVNLAKSMQKLPRDPGVLVDFAKALGAKAGQESVVVSTLADALQRSPELSDPRVWLQLASSYYHLTKPEEAFHSVSRAIAAQEIQGIKDANTWALQARILLLWMDSDAKMTLETLTPYFVGAIEMAIAAGDAQLELQSRVSLAQLYHRFACYPESQAEVSRAFALVRSEPSFGILRPSTVNTLCYLYNFLGIIQFKMNYKAGAYSVIQEAISALPQVPATARLLATLAQFYMIDENLPQLRAILPALLVEKTALTDKELIRLYLVNWLLGRVYDMLDDTKQSYHFYQQAVNCKPQSASLWVGIGSLYLRMRQFEDAHIAFSHALNYASKLENSEQPFFLRFNRLFAAFAWVGLSQVFVATFQKQSALDALRQASVLFTAEGDLVHSGQVDQLYSDVLATSHQNPVYVIMNVPPQILLELFLYYDTGVFANQTQGNFPKISSCAPAAHIMPLYEHQVAPVPPFPHGPAVPPPVPPPPPQQVYNELAVRPALNQQHPSTVFLAYPQPVASAPATPILEIKPAANNMPGVNFNFPAQPYQNPPVP</sequence>
<dbReference type="OrthoDB" id="418911at2759"/>
<dbReference type="Proteomes" id="UP000236544">
    <property type="component" value="Unassembled WGS sequence"/>
</dbReference>
<name>A0A0P1KWZ1_9SACH</name>
<evidence type="ECO:0000256" key="2">
    <source>
        <dbReference type="SAM" id="MobiDB-lite"/>
    </source>
</evidence>
<evidence type="ECO:0000256" key="1">
    <source>
        <dbReference type="PROSITE-ProRule" id="PRU00339"/>
    </source>
</evidence>
<dbReference type="SUPFAM" id="SSF48452">
    <property type="entry name" value="TPR-like"/>
    <property type="match status" value="1"/>
</dbReference>
<protein>
    <submittedName>
        <fullName evidence="3">LAQU0S03e03334g1_1</fullName>
    </submittedName>
</protein>
<accession>A0A0P1KWZ1</accession>
<feature type="repeat" description="TPR" evidence="1">
    <location>
        <begin position="369"/>
        <end position="402"/>
    </location>
</feature>
<dbReference type="Gene3D" id="1.25.40.10">
    <property type="entry name" value="Tetratricopeptide repeat domain"/>
    <property type="match status" value="2"/>
</dbReference>
<gene>
    <name evidence="3" type="ORF">LAQU0_S03e03334g</name>
</gene>
<proteinExistence type="predicted"/>
<evidence type="ECO:0000313" key="4">
    <source>
        <dbReference type="Proteomes" id="UP000236544"/>
    </source>
</evidence>
<dbReference type="InterPro" id="IPR019734">
    <property type="entry name" value="TPR_rpt"/>
</dbReference>
<reference evidence="4" key="1">
    <citation type="submission" date="2015-10" db="EMBL/GenBank/DDBJ databases">
        <authorList>
            <person name="Devillers H."/>
        </authorList>
    </citation>
    <scope>NUCLEOTIDE SEQUENCE [LARGE SCALE GENOMIC DNA]</scope>
</reference>
<feature type="compositionally biased region" description="Low complexity" evidence="2">
    <location>
        <begin position="16"/>
        <end position="36"/>
    </location>
</feature>
<dbReference type="InterPro" id="IPR011990">
    <property type="entry name" value="TPR-like_helical_dom_sf"/>
</dbReference>
<dbReference type="SMART" id="SM00028">
    <property type="entry name" value="TPR"/>
    <property type="match status" value="4"/>
</dbReference>
<evidence type="ECO:0000313" key="3">
    <source>
        <dbReference type="EMBL" id="CUS21470.1"/>
    </source>
</evidence>
<dbReference type="EMBL" id="LN890565">
    <property type="protein sequence ID" value="CUS21470.1"/>
    <property type="molecule type" value="Genomic_DNA"/>
</dbReference>
<organism evidence="3 4">
    <name type="scientific">Lachancea quebecensis</name>
    <dbReference type="NCBI Taxonomy" id="1654605"/>
    <lineage>
        <taxon>Eukaryota</taxon>
        <taxon>Fungi</taxon>
        <taxon>Dikarya</taxon>
        <taxon>Ascomycota</taxon>
        <taxon>Saccharomycotina</taxon>
        <taxon>Saccharomycetes</taxon>
        <taxon>Saccharomycetales</taxon>
        <taxon>Saccharomycetaceae</taxon>
        <taxon>Lachancea</taxon>
    </lineage>
</organism>
<keyword evidence="1" id="KW-0802">TPR repeat</keyword>
<keyword evidence="4" id="KW-1185">Reference proteome</keyword>
<dbReference type="AlphaFoldDB" id="A0A0P1KWZ1"/>
<dbReference type="PROSITE" id="PS50005">
    <property type="entry name" value="TPR"/>
    <property type="match status" value="1"/>
</dbReference>